<feature type="region of interest" description="Disordered" evidence="1">
    <location>
        <begin position="221"/>
        <end position="280"/>
    </location>
</feature>
<dbReference type="SUPFAM" id="SSF109604">
    <property type="entry name" value="HD-domain/PDEase-like"/>
    <property type="match status" value="1"/>
</dbReference>
<gene>
    <name evidence="3" type="ORF">LCGC14_2683410</name>
</gene>
<dbReference type="PANTHER" id="PTHR43155">
    <property type="entry name" value="CYCLIC DI-GMP PHOSPHODIESTERASE PA4108-RELATED"/>
    <property type="match status" value="1"/>
</dbReference>
<feature type="compositionally biased region" description="Basic and acidic residues" evidence="1">
    <location>
        <begin position="263"/>
        <end position="274"/>
    </location>
</feature>
<dbReference type="Gene3D" id="1.10.3210.10">
    <property type="entry name" value="Hypothetical protein af1432"/>
    <property type="match status" value="1"/>
</dbReference>
<dbReference type="CDD" id="cd00077">
    <property type="entry name" value="HDc"/>
    <property type="match status" value="1"/>
</dbReference>
<dbReference type="EMBL" id="LAZR01047369">
    <property type="protein sequence ID" value="KKK94384.1"/>
    <property type="molecule type" value="Genomic_DNA"/>
</dbReference>
<dbReference type="PANTHER" id="PTHR43155:SF2">
    <property type="entry name" value="CYCLIC DI-GMP PHOSPHODIESTERASE PA4108"/>
    <property type="match status" value="1"/>
</dbReference>
<reference evidence="3" key="1">
    <citation type="journal article" date="2015" name="Nature">
        <title>Complex archaea that bridge the gap between prokaryotes and eukaryotes.</title>
        <authorList>
            <person name="Spang A."/>
            <person name="Saw J.H."/>
            <person name="Jorgensen S.L."/>
            <person name="Zaremba-Niedzwiedzka K."/>
            <person name="Martijn J."/>
            <person name="Lind A.E."/>
            <person name="van Eijk R."/>
            <person name="Schleper C."/>
            <person name="Guy L."/>
            <person name="Ettema T.J."/>
        </authorList>
    </citation>
    <scope>NUCLEOTIDE SEQUENCE</scope>
</reference>
<feature type="non-terminal residue" evidence="3">
    <location>
        <position position="1"/>
    </location>
</feature>
<dbReference type="InterPro" id="IPR037522">
    <property type="entry name" value="HD_GYP_dom"/>
</dbReference>
<evidence type="ECO:0000259" key="2">
    <source>
        <dbReference type="PROSITE" id="PS51832"/>
    </source>
</evidence>
<dbReference type="SMART" id="SM00471">
    <property type="entry name" value="HDc"/>
    <property type="match status" value="1"/>
</dbReference>
<accession>A0A0F9BVI5</accession>
<dbReference type="PROSITE" id="PS51832">
    <property type="entry name" value="HD_GYP"/>
    <property type="match status" value="1"/>
</dbReference>
<proteinExistence type="predicted"/>
<sequence length="280" mass="30676">FRVASLAKEIGNEMGVSKEALKNLERGARFHDIGKIGIKEGILNKRGTLTKKEFKIMEQHTTIGAKILGSVKFLQDIVPIVRSHHERLNGSGYPDGLMDQQISLGARIVAVADVFEAMTSDRPNRKALSVETAFRELRQGSDTLYDQEVVAALLRAFRGSTFIRSGDEGDEGQSSSLITSDVDEEFEAAFLNPEKEEIWSDSVLVQNERRSVLKLEDKVEASPKSKAKIVRNGQESSPETNGKSNGGKAKQGSPANASKNYKNNKDTKVSGSKDKGKRPA</sequence>
<comment type="caution">
    <text evidence="3">The sequence shown here is derived from an EMBL/GenBank/DDBJ whole genome shotgun (WGS) entry which is preliminary data.</text>
</comment>
<evidence type="ECO:0000256" key="1">
    <source>
        <dbReference type="SAM" id="MobiDB-lite"/>
    </source>
</evidence>
<organism evidence="3">
    <name type="scientific">marine sediment metagenome</name>
    <dbReference type="NCBI Taxonomy" id="412755"/>
    <lineage>
        <taxon>unclassified sequences</taxon>
        <taxon>metagenomes</taxon>
        <taxon>ecological metagenomes</taxon>
    </lineage>
</organism>
<dbReference type="NCBIfam" id="TIGR00277">
    <property type="entry name" value="HDIG"/>
    <property type="match status" value="1"/>
</dbReference>
<dbReference type="InterPro" id="IPR006675">
    <property type="entry name" value="HDIG_dom"/>
</dbReference>
<feature type="domain" description="HD-GYP" evidence="2">
    <location>
        <begin position="1"/>
        <end position="169"/>
    </location>
</feature>
<dbReference type="InterPro" id="IPR003607">
    <property type="entry name" value="HD/PDEase_dom"/>
</dbReference>
<feature type="compositionally biased region" description="Polar residues" evidence="1">
    <location>
        <begin position="233"/>
        <end position="243"/>
    </location>
</feature>
<dbReference type="Pfam" id="PF13487">
    <property type="entry name" value="HD_5"/>
    <property type="match status" value="1"/>
</dbReference>
<protein>
    <recommendedName>
        <fullName evidence="2">HD-GYP domain-containing protein</fullName>
    </recommendedName>
</protein>
<dbReference type="AlphaFoldDB" id="A0A0F9BVI5"/>
<name>A0A0F9BVI5_9ZZZZ</name>
<evidence type="ECO:0000313" key="3">
    <source>
        <dbReference type="EMBL" id="KKK94384.1"/>
    </source>
</evidence>